<accession>A0ABX6A6R8</accession>
<evidence type="ECO:0000313" key="1">
    <source>
        <dbReference type="EMBL" id="QEU83429.1"/>
    </source>
</evidence>
<reference evidence="1 2" key="1">
    <citation type="submission" date="2017-09" db="EMBL/GenBank/DDBJ databases">
        <authorList>
            <person name="Lee N."/>
            <person name="Cho B.-K."/>
        </authorList>
    </citation>
    <scope>NUCLEOTIDE SEQUENCE [LARGE SCALE GENOMIC DNA]</scope>
    <source>
        <strain evidence="1 2">ATCC 39115</strain>
    </source>
</reference>
<dbReference type="Pfam" id="PF13560">
    <property type="entry name" value="HTH_31"/>
    <property type="match status" value="1"/>
</dbReference>
<dbReference type="Proteomes" id="UP000327143">
    <property type="component" value="Chromosome"/>
</dbReference>
<dbReference type="RefSeq" id="WP_016828439.1">
    <property type="nucleotide sequence ID" value="NZ_CP023700.1"/>
</dbReference>
<dbReference type="EMBL" id="CP023700">
    <property type="protein sequence ID" value="QEU83429.1"/>
    <property type="molecule type" value="Genomic_DNA"/>
</dbReference>
<protein>
    <submittedName>
        <fullName evidence="1">XRE family transcriptional regulator</fullName>
    </submittedName>
</protein>
<organism evidence="1 2">
    <name type="scientific">Streptomyces viridosporus T7A</name>
    <dbReference type="NCBI Taxonomy" id="665577"/>
    <lineage>
        <taxon>Bacteria</taxon>
        <taxon>Bacillati</taxon>
        <taxon>Actinomycetota</taxon>
        <taxon>Actinomycetes</taxon>
        <taxon>Kitasatosporales</taxon>
        <taxon>Streptomycetaceae</taxon>
        <taxon>Streptomyces</taxon>
    </lineage>
</organism>
<keyword evidence="2" id="KW-1185">Reference proteome</keyword>
<sequence length="104" mass="10983">MAASTAASTPCGPSCDALPLPPVLVGALMCHHRTRVGLSQMKSGNVIESSASRISILETARTVLPVSSAHALLDAYGTPAHKIRQVAADWSLWGPHRGDRSTRR</sequence>
<proteinExistence type="predicted"/>
<gene>
    <name evidence="1" type="ORF">CP969_00490</name>
</gene>
<evidence type="ECO:0000313" key="2">
    <source>
        <dbReference type="Proteomes" id="UP000327143"/>
    </source>
</evidence>
<name>A0ABX6A6R8_STRVD</name>